<dbReference type="PANTHER" id="PTHR36966:SF1">
    <property type="entry name" value="REP-ASSOCIATED TYROSINE TRANSPOSASE"/>
    <property type="match status" value="1"/>
</dbReference>
<evidence type="ECO:0000313" key="3">
    <source>
        <dbReference type="Proteomes" id="UP001165396"/>
    </source>
</evidence>
<feature type="domain" description="Transposase IS200-like" evidence="1">
    <location>
        <begin position="9"/>
        <end position="132"/>
    </location>
</feature>
<gene>
    <name evidence="2" type="ORF">NTA49_07710</name>
</gene>
<keyword evidence="3" id="KW-1185">Reference proteome</keyword>
<dbReference type="InterPro" id="IPR036515">
    <property type="entry name" value="Transposase_17_sf"/>
</dbReference>
<dbReference type="PANTHER" id="PTHR36966">
    <property type="entry name" value="REP-ASSOCIATED TYROSINE TRANSPOSASE"/>
    <property type="match status" value="1"/>
</dbReference>
<name>A0ABT1YZY1_9RHOB</name>
<evidence type="ECO:0000313" key="2">
    <source>
        <dbReference type="EMBL" id="MCR8826419.1"/>
    </source>
</evidence>
<dbReference type="SMART" id="SM01321">
    <property type="entry name" value="Y1_Tnp"/>
    <property type="match status" value="1"/>
</dbReference>
<dbReference type="EMBL" id="JANKJG010000004">
    <property type="protein sequence ID" value="MCR8826419.1"/>
    <property type="molecule type" value="Genomic_DNA"/>
</dbReference>
<proteinExistence type="predicted"/>
<dbReference type="SUPFAM" id="SSF143422">
    <property type="entry name" value="Transposase IS200-like"/>
    <property type="match status" value="1"/>
</dbReference>
<organism evidence="2 3">
    <name type="scientific">Pseudosulfitobacter koreensis</name>
    <dbReference type="NCBI Taxonomy" id="2968472"/>
    <lineage>
        <taxon>Bacteria</taxon>
        <taxon>Pseudomonadati</taxon>
        <taxon>Pseudomonadota</taxon>
        <taxon>Alphaproteobacteria</taxon>
        <taxon>Rhodobacterales</taxon>
        <taxon>Roseobacteraceae</taxon>
        <taxon>Pseudosulfitobacter</taxon>
    </lineage>
</organism>
<evidence type="ECO:0000259" key="1">
    <source>
        <dbReference type="SMART" id="SM01321"/>
    </source>
</evidence>
<comment type="caution">
    <text evidence="2">The sequence shown here is derived from an EMBL/GenBank/DDBJ whole genome shotgun (WGS) entry which is preliminary data.</text>
</comment>
<dbReference type="InterPro" id="IPR052715">
    <property type="entry name" value="RAYT_transposase"/>
</dbReference>
<reference evidence="2" key="1">
    <citation type="submission" date="2022-07" db="EMBL/GenBank/DDBJ databases">
        <title>Pseudosulfitobacter sp. strain AP-MA-4, whole genome sequence.</title>
        <authorList>
            <person name="Jiang Y."/>
        </authorList>
    </citation>
    <scope>NUCLEOTIDE SEQUENCE</scope>
    <source>
        <strain evidence="2">AP-MA-4</strain>
    </source>
</reference>
<protein>
    <recommendedName>
        <fullName evidence="1">Transposase IS200-like domain-containing protein</fullName>
    </recommendedName>
</protein>
<dbReference type="RefSeq" id="WP_258294113.1">
    <property type="nucleotide sequence ID" value="NZ_JANKJG010000004.1"/>
</dbReference>
<dbReference type="InterPro" id="IPR002686">
    <property type="entry name" value="Transposase_17"/>
</dbReference>
<dbReference type="Proteomes" id="UP001165396">
    <property type="component" value="Unassembled WGS sequence"/>
</dbReference>
<dbReference type="Gene3D" id="3.30.70.1290">
    <property type="entry name" value="Transposase IS200-like"/>
    <property type="match status" value="1"/>
</dbReference>
<dbReference type="NCBIfam" id="NF047646">
    <property type="entry name" value="REP_Tyr_transpos"/>
    <property type="match status" value="1"/>
</dbReference>
<sequence>MSDRDEHIPSPCAFFFTVRLQDRRSDLLLREVGRLRIATRRALAAHPFQIDDIVVLPNAIHTIWTLPSEDADISRRWGLLKSQFSRGVPAPAHRHPASLRSGDKGIWQRRFWAHRLTDANDVADHRHLIYSAPVQAGLVTDPRHWPHTSLHRALRAGTWSVPQQSAAA</sequence>
<accession>A0ABT1YZY1</accession>